<accession>A0A2T9YWN0</accession>
<dbReference type="AlphaFoldDB" id="A0A2T9YWN0"/>
<evidence type="ECO:0000256" key="2">
    <source>
        <dbReference type="SAM" id="SignalP"/>
    </source>
</evidence>
<gene>
    <name evidence="3" type="ORF">BB561_000998</name>
</gene>
<proteinExistence type="predicted"/>
<dbReference type="EMBL" id="MBFR01000025">
    <property type="protein sequence ID" value="PVU96735.1"/>
    <property type="molecule type" value="Genomic_DNA"/>
</dbReference>
<comment type="caution">
    <text evidence="3">The sequence shown here is derived from an EMBL/GenBank/DDBJ whole genome shotgun (WGS) entry which is preliminary data.</text>
</comment>
<feature type="chain" id="PRO_5015452434" evidence="2">
    <location>
        <begin position="22"/>
        <end position="700"/>
    </location>
</feature>
<keyword evidence="4" id="KW-1185">Reference proteome</keyword>
<evidence type="ECO:0000313" key="4">
    <source>
        <dbReference type="Proteomes" id="UP000245383"/>
    </source>
</evidence>
<evidence type="ECO:0000313" key="3">
    <source>
        <dbReference type="EMBL" id="PVU96735.1"/>
    </source>
</evidence>
<sequence length="700" mass="78774">MLKELQHIFFCYIFVLVLVTANKLELDTSRVNSNIFANDKHGNITNTPAIGFENASIENIKNSTMIKYHSKHLSLLDDQTINQKRHTELAKIDKDVQYNPSKSSNLQGNWTHKNNYIQKPGDISVINGLNSDFNMDFGHSGNPSIDSSKRYSLNSNSTLNRRSSYTSESYSYSYSQESSYTGATQSSSSARASSSSGYKYGAKSYTGVTCSSKLKMGGASNYRGIKSNNVNVAIYGKTKKVCKYANGANRRVVSSKYVNVNPYLYRNYGGNAYRFVNQNKYKTHRGQVYAATKRSGYKRSYRRVNNSSGNYRSVNGYVYAKGHSNKYRIQNGKVMRRINTYAPVTGNVKTQGIIKGYVTGYIGGRRVYRQPMSAAINGNLDENGSLGGSLTVKLKSGMIIRGNANGKATNINRARMYNYRYGYRIGRKNGYYSGYRRGYYNRVNGINRGVYKSRYGITVAKGKPYTGSLPKSQYKRYGYRNRYYNVRRATSRYNKGYKTTRRYMNKYKVSNRAQLYGGYRAGYRSLTNYAKGDASISKSSIVGPYKSGYGELKSQLYKYNVPGKEQILANYINNYRAIYRYVYRPEIIKKYELINGYDLGYNVGYKKAYKDGYKKGSSPGAPSPSNEQISEAPPAVSPVQSSPISTFGSCGGISFQCTGTGSSSYYECVHGSYQQRQCGENTFCYPYNDNPKTIICGSKK</sequence>
<organism evidence="3 4">
    <name type="scientific">Smittium simulii</name>
    <dbReference type="NCBI Taxonomy" id="133385"/>
    <lineage>
        <taxon>Eukaryota</taxon>
        <taxon>Fungi</taxon>
        <taxon>Fungi incertae sedis</taxon>
        <taxon>Zoopagomycota</taxon>
        <taxon>Kickxellomycotina</taxon>
        <taxon>Harpellomycetes</taxon>
        <taxon>Harpellales</taxon>
        <taxon>Legeriomycetaceae</taxon>
        <taxon>Smittium</taxon>
    </lineage>
</organism>
<keyword evidence="2" id="KW-0732">Signal</keyword>
<name>A0A2T9YWN0_9FUNG</name>
<feature type="region of interest" description="Disordered" evidence="1">
    <location>
        <begin position="616"/>
        <end position="640"/>
    </location>
</feature>
<dbReference type="Proteomes" id="UP000245383">
    <property type="component" value="Unassembled WGS sequence"/>
</dbReference>
<feature type="signal peptide" evidence="2">
    <location>
        <begin position="1"/>
        <end position="21"/>
    </location>
</feature>
<protein>
    <submittedName>
        <fullName evidence="3">Uncharacterized protein</fullName>
    </submittedName>
</protein>
<reference evidence="3 4" key="1">
    <citation type="journal article" date="2018" name="MBio">
        <title>Comparative Genomics Reveals the Core Gene Toolbox for the Fungus-Insect Symbiosis.</title>
        <authorList>
            <person name="Wang Y."/>
            <person name="Stata M."/>
            <person name="Wang W."/>
            <person name="Stajich J.E."/>
            <person name="White M.M."/>
            <person name="Moncalvo J.M."/>
        </authorList>
    </citation>
    <scope>NUCLEOTIDE SEQUENCE [LARGE SCALE GENOMIC DNA]</scope>
    <source>
        <strain evidence="3 4">SWE-8-4</strain>
    </source>
</reference>
<evidence type="ECO:0000256" key="1">
    <source>
        <dbReference type="SAM" id="MobiDB-lite"/>
    </source>
</evidence>